<feature type="compositionally biased region" description="Low complexity" evidence="1">
    <location>
        <begin position="51"/>
        <end position="61"/>
    </location>
</feature>
<proteinExistence type="predicted"/>
<sequence>MSLRSHLVYTALFAASAVAAPAAWAQVQEPASPAQEYPSPAGEAQTPPMNEAPESSSAASAQISDQKIEQFADAYVAVQTIQEKAASDLQTAKEPAQADQVKQKAESDMIAAVEKSGLKVDEFNHIVETMTANADVRERVAAKLQERQGGG</sequence>
<accession>A0A829Y6J1</accession>
<gene>
    <name evidence="4" type="ORF">GCM10011487_05380</name>
</gene>
<organism evidence="4 5">
    <name type="scientific">Steroidobacter agaridevorans</name>
    <dbReference type="NCBI Taxonomy" id="2695856"/>
    <lineage>
        <taxon>Bacteria</taxon>
        <taxon>Pseudomonadati</taxon>
        <taxon>Pseudomonadota</taxon>
        <taxon>Gammaproteobacteria</taxon>
        <taxon>Steroidobacterales</taxon>
        <taxon>Steroidobacteraceae</taxon>
        <taxon>Steroidobacter</taxon>
    </lineage>
</organism>
<evidence type="ECO:0000259" key="3">
    <source>
        <dbReference type="Pfam" id="PF13767"/>
    </source>
</evidence>
<dbReference type="Proteomes" id="UP000445000">
    <property type="component" value="Unassembled WGS sequence"/>
</dbReference>
<feature type="domain" description="DUF4168" evidence="3">
    <location>
        <begin position="64"/>
        <end position="140"/>
    </location>
</feature>
<comment type="caution">
    <text evidence="4">The sequence shown here is derived from an EMBL/GenBank/DDBJ whole genome shotgun (WGS) entry which is preliminary data.</text>
</comment>
<dbReference type="Pfam" id="PF13767">
    <property type="entry name" value="DUF4168"/>
    <property type="match status" value="1"/>
</dbReference>
<dbReference type="RefSeq" id="WP_161810426.1">
    <property type="nucleotide sequence ID" value="NZ_BLJN01000001.1"/>
</dbReference>
<evidence type="ECO:0000313" key="5">
    <source>
        <dbReference type="Proteomes" id="UP000445000"/>
    </source>
</evidence>
<reference evidence="5" key="1">
    <citation type="submission" date="2020-01" db="EMBL/GenBank/DDBJ databases">
        <title>'Steroidobacter agaridevorans' sp. nov., agar-degrading bacteria isolated from rhizosphere soils.</title>
        <authorList>
            <person name="Ikenaga M."/>
            <person name="Kataoka M."/>
            <person name="Murouchi A."/>
            <person name="Katsuragi S."/>
            <person name="Sakai M."/>
        </authorList>
    </citation>
    <scope>NUCLEOTIDE SEQUENCE [LARGE SCALE GENOMIC DNA]</scope>
    <source>
        <strain evidence="5">YU21-B</strain>
    </source>
</reference>
<keyword evidence="5" id="KW-1185">Reference proteome</keyword>
<dbReference type="InterPro" id="IPR025433">
    <property type="entry name" value="DUF4168"/>
</dbReference>
<feature type="signal peptide" evidence="2">
    <location>
        <begin position="1"/>
        <end position="25"/>
    </location>
</feature>
<name>A0A829Y6J1_9GAMM</name>
<dbReference type="EMBL" id="BLJN01000001">
    <property type="protein sequence ID" value="GFE78538.1"/>
    <property type="molecule type" value="Genomic_DNA"/>
</dbReference>
<keyword evidence="2" id="KW-0732">Signal</keyword>
<evidence type="ECO:0000313" key="4">
    <source>
        <dbReference type="EMBL" id="GFE78538.1"/>
    </source>
</evidence>
<evidence type="ECO:0000256" key="1">
    <source>
        <dbReference type="SAM" id="MobiDB-lite"/>
    </source>
</evidence>
<dbReference type="AlphaFoldDB" id="A0A829Y6J1"/>
<evidence type="ECO:0000256" key="2">
    <source>
        <dbReference type="SAM" id="SignalP"/>
    </source>
</evidence>
<feature type="region of interest" description="Disordered" evidence="1">
    <location>
        <begin position="24"/>
        <end position="64"/>
    </location>
</feature>
<protein>
    <recommendedName>
        <fullName evidence="3">DUF4168 domain-containing protein</fullName>
    </recommendedName>
</protein>
<feature type="chain" id="PRO_5032345300" description="DUF4168 domain-containing protein" evidence="2">
    <location>
        <begin position="26"/>
        <end position="151"/>
    </location>
</feature>